<dbReference type="PANTHER" id="PTHR30007:SF1">
    <property type="entry name" value="BLR1914 PROTEIN"/>
    <property type="match status" value="1"/>
</dbReference>
<evidence type="ECO:0000313" key="3">
    <source>
        <dbReference type="EMBL" id="MBB5041699.1"/>
    </source>
</evidence>
<sequence length="105" mass="12201">MSDHRGARLVLDALPPAKTLIADRGYDSTPFRDALQARGIEPCIPSSRSRKIPYSYDKVLYRQRHKVENLFAKLKDWRRIATRYDRCAHTFFSSICIAATVIFWL</sequence>
<name>A0A7W7YT06_9HYPH</name>
<feature type="transmembrane region" description="Helical" evidence="1">
    <location>
        <begin position="87"/>
        <end position="104"/>
    </location>
</feature>
<accession>A0A7W7YT06</accession>
<feature type="domain" description="Transposase DDE" evidence="2">
    <location>
        <begin position="21"/>
        <end position="102"/>
    </location>
</feature>
<evidence type="ECO:0000313" key="4">
    <source>
        <dbReference type="Proteomes" id="UP000535406"/>
    </source>
</evidence>
<dbReference type="EMBL" id="JACHIK010000003">
    <property type="protein sequence ID" value="MBB5041699.1"/>
    <property type="molecule type" value="Genomic_DNA"/>
</dbReference>
<keyword evidence="4" id="KW-1185">Reference proteome</keyword>
<keyword evidence="1" id="KW-1133">Transmembrane helix</keyword>
<dbReference type="InterPro" id="IPR025668">
    <property type="entry name" value="Tnp_DDE_dom"/>
</dbReference>
<dbReference type="Pfam" id="PF13586">
    <property type="entry name" value="DDE_Tnp_1_2"/>
    <property type="match status" value="1"/>
</dbReference>
<evidence type="ECO:0000256" key="1">
    <source>
        <dbReference type="SAM" id="Phobius"/>
    </source>
</evidence>
<protein>
    <submittedName>
        <fullName evidence="3">Transposase</fullName>
    </submittedName>
</protein>
<keyword evidence="1" id="KW-0472">Membrane</keyword>
<proteinExistence type="predicted"/>
<keyword evidence="1" id="KW-0812">Transmembrane</keyword>
<dbReference type="AlphaFoldDB" id="A0A7W7YT06"/>
<organism evidence="3 4">
    <name type="scientific">Shinella fusca</name>
    <dbReference type="NCBI Taxonomy" id="544480"/>
    <lineage>
        <taxon>Bacteria</taxon>
        <taxon>Pseudomonadati</taxon>
        <taxon>Pseudomonadota</taxon>
        <taxon>Alphaproteobacteria</taxon>
        <taxon>Hyphomicrobiales</taxon>
        <taxon>Rhizobiaceae</taxon>
        <taxon>Shinella</taxon>
    </lineage>
</organism>
<dbReference type="PANTHER" id="PTHR30007">
    <property type="entry name" value="PHP DOMAIN PROTEIN"/>
    <property type="match status" value="1"/>
</dbReference>
<reference evidence="3 4" key="1">
    <citation type="submission" date="2020-08" db="EMBL/GenBank/DDBJ databases">
        <title>Genomic Encyclopedia of Type Strains, Phase IV (KMG-IV): sequencing the most valuable type-strain genomes for metagenomic binning, comparative biology and taxonomic classification.</title>
        <authorList>
            <person name="Goeker M."/>
        </authorList>
    </citation>
    <scope>NUCLEOTIDE SEQUENCE [LARGE SCALE GENOMIC DNA]</scope>
    <source>
        <strain evidence="3 4">DSM 21319</strain>
    </source>
</reference>
<dbReference type="Proteomes" id="UP000535406">
    <property type="component" value="Unassembled WGS sequence"/>
</dbReference>
<evidence type="ECO:0000259" key="2">
    <source>
        <dbReference type="Pfam" id="PF13586"/>
    </source>
</evidence>
<gene>
    <name evidence="3" type="ORF">HNQ66_001082</name>
</gene>
<comment type="caution">
    <text evidence="3">The sequence shown here is derived from an EMBL/GenBank/DDBJ whole genome shotgun (WGS) entry which is preliminary data.</text>
</comment>